<dbReference type="InterPro" id="IPR020846">
    <property type="entry name" value="MFS_dom"/>
</dbReference>
<comment type="subcellular location">
    <subcellularLocation>
        <location evidence="1">Endomembrane system</location>
        <topology evidence="1">Multi-pass membrane protein</topology>
    </subcellularLocation>
</comment>
<dbReference type="EMBL" id="GL698533">
    <property type="protein sequence ID" value="EFY87070.1"/>
    <property type="molecule type" value="Genomic_DNA"/>
</dbReference>
<dbReference type="InterPro" id="IPR011701">
    <property type="entry name" value="MFS"/>
</dbReference>
<dbReference type="Proteomes" id="UP000002499">
    <property type="component" value="Unassembled WGS sequence"/>
</dbReference>
<feature type="transmembrane region" description="Helical" evidence="6">
    <location>
        <begin position="376"/>
        <end position="396"/>
    </location>
</feature>
<feature type="transmembrane region" description="Helical" evidence="6">
    <location>
        <begin position="241"/>
        <end position="263"/>
    </location>
</feature>
<dbReference type="GO" id="GO:0000329">
    <property type="term" value="C:fungal-type vacuole membrane"/>
    <property type="evidence" value="ECO:0007669"/>
    <property type="project" value="TreeGrafter"/>
</dbReference>
<feature type="transmembrane region" description="Helical" evidence="6">
    <location>
        <begin position="402"/>
        <end position="422"/>
    </location>
</feature>
<evidence type="ECO:0000256" key="1">
    <source>
        <dbReference type="ARBA" id="ARBA00004127"/>
    </source>
</evidence>
<dbReference type="GeneID" id="19251170"/>
<feature type="domain" description="Major facilitator superfamily (MFS) profile" evidence="7">
    <location>
        <begin position="54"/>
        <end position="540"/>
    </location>
</feature>
<feature type="transmembrane region" description="Helical" evidence="6">
    <location>
        <begin position="205"/>
        <end position="229"/>
    </location>
</feature>
<organism evidence="9">
    <name type="scientific">Metarhizium acridum (strain CQMa 102)</name>
    <dbReference type="NCBI Taxonomy" id="655827"/>
    <lineage>
        <taxon>Eukaryota</taxon>
        <taxon>Fungi</taxon>
        <taxon>Dikarya</taxon>
        <taxon>Ascomycota</taxon>
        <taxon>Pezizomycotina</taxon>
        <taxon>Sordariomycetes</taxon>
        <taxon>Hypocreomycetidae</taxon>
        <taxon>Hypocreales</taxon>
        <taxon>Clavicipitaceae</taxon>
        <taxon>Metarhizium</taxon>
    </lineage>
</organism>
<dbReference type="InParanoid" id="E9EAG1"/>
<feature type="transmembrane region" description="Helical" evidence="6">
    <location>
        <begin position="176"/>
        <end position="199"/>
    </location>
</feature>
<dbReference type="OrthoDB" id="3437016at2759"/>
<dbReference type="HOGENOM" id="CLU_000960_22_3_1"/>
<feature type="transmembrane region" description="Helical" evidence="6">
    <location>
        <begin position="275"/>
        <end position="294"/>
    </location>
</feature>
<protein>
    <submittedName>
        <fullName evidence="8">MFS multidrug transporter, putative</fullName>
    </submittedName>
</protein>
<dbReference type="KEGG" id="maw:19251170"/>
<name>E9EAG1_METAQ</name>
<dbReference type="OMA" id="MSWIATS"/>
<evidence type="ECO:0000256" key="5">
    <source>
        <dbReference type="ARBA" id="ARBA00023136"/>
    </source>
</evidence>
<dbReference type="SUPFAM" id="SSF103473">
    <property type="entry name" value="MFS general substrate transporter"/>
    <property type="match status" value="1"/>
</dbReference>
<feature type="transmembrane region" description="Helical" evidence="6">
    <location>
        <begin position="314"/>
        <end position="336"/>
    </location>
</feature>
<keyword evidence="4 6" id="KW-1133">Transmembrane helix</keyword>
<keyword evidence="9" id="KW-1185">Reference proteome</keyword>
<accession>E9EAG1</accession>
<feature type="transmembrane region" description="Helical" evidence="6">
    <location>
        <begin position="443"/>
        <end position="463"/>
    </location>
</feature>
<proteinExistence type="predicted"/>
<keyword evidence="2" id="KW-0813">Transport</keyword>
<dbReference type="PANTHER" id="PTHR23501:SF191">
    <property type="entry name" value="VACUOLAR BASIC AMINO ACID TRANSPORTER 4"/>
    <property type="match status" value="1"/>
</dbReference>
<dbReference type="Gene3D" id="1.20.1250.20">
    <property type="entry name" value="MFS general substrate transporter like domains"/>
    <property type="match status" value="1"/>
</dbReference>
<gene>
    <name evidence="8" type="ORF">MAC_06859</name>
</gene>
<evidence type="ECO:0000256" key="2">
    <source>
        <dbReference type="ARBA" id="ARBA00022448"/>
    </source>
</evidence>
<evidence type="ECO:0000256" key="3">
    <source>
        <dbReference type="ARBA" id="ARBA00022692"/>
    </source>
</evidence>
<feature type="transmembrane region" description="Helical" evidence="6">
    <location>
        <begin position="48"/>
        <end position="66"/>
    </location>
</feature>
<evidence type="ECO:0000259" key="7">
    <source>
        <dbReference type="PROSITE" id="PS50850"/>
    </source>
</evidence>
<dbReference type="GO" id="GO:0012505">
    <property type="term" value="C:endomembrane system"/>
    <property type="evidence" value="ECO:0007669"/>
    <property type="project" value="UniProtKB-SubCell"/>
</dbReference>
<dbReference type="PANTHER" id="PTHR23501">
    <property type="entry name" value="MAJOR FACILITATOR SUPERFAMILY"/>
    <property type="match status" value="1"/>
</dbReference>
<feature type="transmembrane region" description="Helical" evidence="6">
    <location>
        <begin position="348"/>
        <end position="369"/>
    </location>
</feature>
<evidence type="ECO:0000256" key="6">
    <source>
        <dbReference type="SAM" id="Phobius"/>
    </source>
</evidence>
<keyword evidence="5 6" id="KW-0472">Membrane</keyword>
<sequence>MSKDGNVQKDAAETTSLLSAAAANNISKKCGHPGRDVEEVVPLQDVPFSRLVLIMCTAWTGVFLGAMDETIIATLAGPITSEFESLYLLSWLATAYLLSSAACLPVMGRLTDIFGRGPGLVLCNVLFASGNLICGLATDPHVVLVGRVIAGMGGAGQRSIANFLGSDLIPLRKRGIVQGISNAFYGSGAMLGGVFGGILNDHTALGWRLAFLIQVPLALLLAIAVIVLVKVPPKQSEQSYVARIDFLGVFMASSSIVLLLLGLNSGGNMVPWTHPLPLTAIPLSLFLLTGFVWWEQRTQQPIIPVKLVLDRTVLSSCLTSFFSDIVLMAALFYVPLYLQVLGESTTTAGLRILSSPVGECLGALGSGYIMKQTGQYIRLGPPGLSALTLGTVLLVLQSERSPAWLTSLAFFFVGAGYGAMLTTTQIPSIAAVDHSQQAVVMSTIYFIRSIGATIGISTASLVYQNISTRQLWARFGNRHDAAEVIGRIRDSLTELKHLPAEWYGGVMASFMEAFRGVWIMLLCCSVLALVSVSLLKQHQLHATLSRC</sequence>
<dbReference type="GO" id="GO:0015174">
    <property type="term" value="F:basic amino acid transmembrane transporter activity"/>
    <property type="evidence" value="ECO:0007669"/>
    <property type="project" value="TreeGrafter"/>
</dbReference>
<evidence type="ECO:0000313" key="8">
    <source>
        <dbReference type="EMBL" id="EFY87070.1"/>
    </source>
</evidence>
<dbReference type="InterPro" id="IPR036259">
    <property type="entry name" value="MFS_trans_sf"/>
</dbReference>
<dbReference type="PROSITE" id="PS50850">
    <property type="entry name" value="MFS"/>
    <property type="match status" value="1"/>
</dbReference>
<dbReference type="Pfam" id="PF07690">
    <property type="entry name" value="MFS_1"/>
    <property type="match status" value="1"/>
</dbReference>
<dbReference type="AlphaFoldDB" id="E9EAG1"/>
<reference evidence="8 9" key="1">
    <citation type="journal article" date="2011" name="PLoS Genet.">
        <title>Genome sequencing and comparative transcriptomics of the model entomopathogenic fungi Metarhizium anisopliae and M. acridum.</title>
        <authorList>
            <person name="Gao Q."/>
            <person name="Jin K."/>
            <person name="Ying S.H."/>
            <person name="Zhang Y."/>
            <person name="Xiao G."/>
            <person name="Shang Y."/>
            <person name="Duan Z."/>
            <person name="Hu X."/>
            <person name="Xie X.Q."/>
            <person name="Zhou G."/>
            <person name="Peng G."/>
            <person name="Luo Z."/>
            <person name="Huang W."/>
            <person name="Wang B."/>
            <person name="Fang W."/>
            <person name="Wang S."/>
            <person name="Zhong Y."/>
            <person name="Ma L.J."/>
            <person name="St Leger R.J."/>
            <person name="Zhao G.P."/>
            <person name="Pei Y."/>
            <person name="Feng M.G."/>
            <person name="Xia Y."/>
            <person name="Wang C."/>
        </authorList>
    </citation>
    <scope>NUCLEOTIDE SEQUENCE [LARGE SCALE GENOMIC DNA]</scope>
    <source>
        <strain evidence="8 9">CQMa 102</strain>
    </source>
</reference>
<dbReference type="FunCoup" id="E9EAG1">
    <property type="interactions" value="17"/>
</dbReference>
<feature type="transmembrane region" description="Helical" evidence="6">
    <location>
        <begin position="517"/>
        <end position="535"/>
    </location>
</feature>
<keyword evidence="3 6" id="KW-0812">Transmembrane</keyword>
<evidence type="ECO:0000313" key="9">
    <source>
        <dbReference type="Proteomes" id="UP000002499"/>
    </source>
</evidence>
<dbReference type="eggNOG" id="KOG0254">
    <property type="taxonomic scope" value="Eukaryota"/>
</dbReference>
<feature type="transmembrane region" description="Helical" evidence="6">
    <location>
        <begin position="86"/>
        <end position="107"/>
    </location>
</feature>
<evidence type="ECO:0000256" key="4">
    <source>
        <dbReference type="ARBA" id="ARBA00022989"/>
    </source>
</evidence>